<evidence type="ECO:0008006" key="2">
    <source>
        <dbReference type="Google" id="ProtNLM"/>
    </source>
</evidence>
<protein>
    <recommendedName>
        <fullName evidence="2">DNA repair protein RadA</fullName>
    </recommendedName>
</protein>
<reference evidence="1" key="1">
    <citation type="journal article" date="2014" name="Front. Microbiol.">
        <title>High frequency of phylogenetically diverse reductive dehalogenase-homologous genes in deep subseafloor sedimentary metagenomes.</title>
        <authorList>
            <person name="Kawai M."/>
            <person name="Futagami T."/>
            <person name="Toyoda A."/>
            <person name="Takaki Y."/>
            <person name="Nishi S."/>
            <person name="Hori S."/>
            <person name="Arai W."/>
            <person name="Tsubouchi T."/>
            <person name="Morono Y."/>
            <person name="Uchiyama I."/>
            <person name="Ito T."/>
            <person name="Fujiyama A."/>
            <person name="Inagaki F."/>
            <person name="Takami H."/>
        </authorList>
    </citation>
    <scope>NUCLEOTIDE SEQUENCE</scope>
    <source>
        <strain evidence="1">Expedition CK06-06</strain>
    </source>
</reference>
<dbReference type="PRINTS" id="PR01874">
    <property type="entry name" value="DNAREPAIRADA"/>
</dbReference>
<dbReference type="Gene3D" id="3.30.230.10">
    <property type="match status" value="1"/>
</dbReference>
<evidence type="ECO:0000313" key="1">
    <source>
        <dbReference type="EMBL" id="GAI76321.1"/>
    </source>
</evidence>
<dbReference type="AlphaFoldDB" id="X1SB26"/>
<dbReference type="InterPro" id="IPR027417">
    <property type="entry name" value="P-loop_NTPase"/>
</dbReference>
<dbReference type="InterPro" id="IPR014721">
    <property type="entry name" value="Ribsml_uS5_D2-typ_fold_subgr"/>
</dbReference>
<sequence>MPLLITGHVTKEGAIAGPGTLEHIVDVVLYFEGEPFSSYRVLRSVKNRFGSTHEVGIFEMSDRGLIEVGNPSQVFLSAYKDGTMGSVVVPTLEGNRPLLVEIQALTTPNSFTPPRRITNGVDFNRLLLIIAVLTKRAGLKLFNQDIIVNVTGGLRVNEPAVDLGIASAIASSFRDAKPISGLVALGEVGLNGELRGVSHVERRIAEAIRLGFKSCLMPRLPPVIASEVKQSLHSAEIQLIEVGSVAEALRLGLTREPKIQNAKGKNTGQA</sequence>
<dbReference type="Gene3D" id="3.40.50.300">
    <property type="entry name" value="P-loop containing nucleotide triphosphate hydrolases"/>
    <property type="match status" value="1"/>
</dbReference>
<dbReference type="GO" id="GO:0005829">
    <property type="term" value="C:cytosol"/>
    <property type="evidence" value="ECO:0007669"/>
    <property type="project" value="TreeGrafter"/>
</dbReference>
<accession>X1SB26</accession>
<dbReference type="GO" id="GO:0000725">
    <property type="term" value="P:recombinational repair"/>
    <property type="evidence" value="ECO:0007669"/>
    <property type="project" value="TreeGrafter"/>
</dbReference>
<dbReference type="PANTHER" id="PTHR32472:SF10">
    <property type="entry name" value="DNA REPAIR PROTEIN RADA-LIKE PROTEIN"/>
    <property type="match status" value="1"/>
</dbReference>
<organism evidence="1">
    <name type="scientific">marine sediment metagenome</name>
    <dbReference type="NCBI Taxonomy" id="412755"/>
    <lineage>
        <taxon>unclassified sequences</taxon>
        <taxon>metagenomes</taxon>
        <taxon>ecological metagenomes</taxon>
    </lineage>
</organism>
<dbReference type="EMBL" id="BARW01009111">
    <property type="protein sequence ID" value="GAI76321.1"/>
    <property type="molecule type" value="Genomic_DNA"/>
</dbReference>
<dbReference type="PANTHER" id="PTHR32472">
    <property type="entry name" value="DNA REPAIR PROTEIN RADA"/>
    <property type="match status" value="1"/>
</dbReference>
<proteinExistence type="predicted"/>
<comment type="caution">
    <text evidence="1">The sequence shown here is derived from an EMBL/GenBank/DDBJ whole genome shotgun (WGS) entry which is preliminary data.</text>
</comment>
<dbReference type="InterPro" id="IPR020568">
    <property type="entry name" value="Ribosomal_Su5_D2-typ_SF"/>
</dbReference>
<name>X1SB26_9ZZZZ</name>
<dbReference type="Pfam" id="PF13541">
    <property type="entry name" value="ChlI"/>
    <property type="match status" value="1"/>
</dbReference>
<dbReference type="SUPFAM" id="SSF52540">
    <property type="entry name" value="P-loop containing nucleoside triphosphate hydrolases"/>
    <property type="match status" value="1"/>
</dbReference>
<dbReference type="SUPFAM" id="SSF54211">
    <property type="entry name" value="Ribosomal protein S5 domain 2-like"/>
    <property type="match status" value="1"/>
</dbReference>
<gene>
    <name evidence="1" type="ORF">S12H4_18446</name>
</gene>